<dbReference type="InterPro" id="IPR011990">
    <property type="entry name" value="TPR-like_helical_dom_sf"/>
</dbReference>
<dbReference type="EMBL" id="SJPF01000003">
    <property type="protein sequence ID" value="TWT32820.1"/>
    <property type="molecule type" value="Genomic_DNA"/>
</dbReference>
<evidence type="ECO:0000313" key="2">
    <source>
        <dbReference type="EMBL" id="TWT32820.1"/>
    </source>
</evidence>
<evidence type="ECO:0000256" key="1">
    <source>
        <dbReference type="SAM" id="MobiDB-lite"/>
    </source>
</evidence>
<dbReference type="Gene3D" id="1.25.40.10">
    <property type="entry name" value="Tetratricopeptide repeat domain"/>
    <property type="match status" value="1"/>
</dbReference>
<organism evidence="2 3">
    <name type="scientific">Blastopirellula retiformator</name>
    <dbReference type="NCBI Taxonomy" id="2527970"/>
    <lineage>
        <taxon>Bacteria</taxon>
        <taxon>Pseudomonadati</taxon>
        <taxon>Planctomycetota</taxon>
        <taxon>Planctomycetia</taxon>
        <taxon>Pirellulales</taxon>
        <taxon>Pirellulaceae</taxon>
        <taxon>Blastopirellula</taxon>
    </lineage>
</organism>
<evidence type="ECO:0000313" key="3">
    <source>
        <dbReference type="Proteomes" id="UP000318878"/>
    </source>
</evidence>
<dbReference type="AlphaFoldDB" id="A0A5C5V443"/>
<sequence>MSIDPYSNSPCGTDKKIKFYCAEMIPDLEKIERMVAGDQRVAALEVAQKLLERYPDHSVPLFYVAVLQMQVGTEEKIVEALAAFLSKHPDNPAAHALNASYLAAGGQASEAVEELQTALELSPQQLHFTVYEAMGAVGQALLMDSKIPAARAHLMLQSSIAPEDDDMAMQLLMRINSSRELPSLLKTDPTLAECPSDFPKKEEFEAALVEAGGGRWRKAVSLFEQLKSAAPRNAALLENLAVLSSTLGRNEAAIGYLHSYAAAAERGDFEAAVEAEALAQLLSEDPGPQYDMVNVPLAVADLEALLEKLRVDDRANLLPIDLSQLADGDNPPPKIAYWLLDRTVPESAEGLTVENAPNVLGEMLVFGKETDRDARLELSTIKNDKFDEAIATVRDICGDMVGAAGEEKKLGEIPMAESSLTWSWRLPDSISAAQKQALTNERRRQALLESWTAQPQPALDGKTAQEAAGDTSMRVKLAAAVLVLEKAGQAQQWKFDFNELRQKLQLPTLDRLDGTQVDIDSLPSIRLSRVDPATLDDAVLVKVYGRSVISAERGAIRVFAEALLARESLAGQIDKGELYGQLARNCGDSDRAIEYLQQAQVAAVSEGKSPGMWKLAELGLRLERRDAVESQALLNDLTRNHMQEPEVARPLMQLLYQFGIIGADGRPTNMPPGGAPAPGPAAAPPAGGGGGLWTPDNPSAGPAPAGEEPKSKLWMPGMD</sequence>
<gene>
    <name evidence="2" type="ORF">Enr8_26260</name>
</gene>
<keyword evidence="3" id="KW-1185">Reference proteome</keyword>
<dbReference type="Proteomes" id="UP000318878">
    <property type="component" value="Unassembled WGS sequence"/>
</dbReference>
<reference evidence="2 3" key="1">
    <citation type="submission" date="2019-02" db="EMBL/GenBank/DDBJ databases">
        <title>Deep-cultivation of Planctomycetes and their phenomic and genomic characterization uncovers novel biology.</title>
        <authorList>
            <person name="Wiegand S."/>
            <person name="Jogler M."/>
            <person name="Boedeker C."/>
            <person name="Pinto D."/>
            <person name="Vollmers J."/>
            <person name="Rivas-Marin E."/>
            <person name="Kohn T."/>
            <person name="Peeters S.H."/>
            <person name="Heuer A."/>
            <person name="Rast P."/>
            <person name="Oberbeckmann S."/>
            <person name="Bunk B."/>
            <person name="Jeske O."/>
            <person name="Meyerdierks A."/>
            <person name="Storesund J.E."/>
            <person name="Kallscheuer N."/>
            <person name="Luecker S."/>
            <person name="Lage O.M."/>
            <person name="Pohl T."/>
            <person name="Merkel B.J."/>
            <person name="Hornburger P."/>
            <person name="Mueller R.-W."/>
            <person name="Bruemmer F."/>
            <person name="Labrenz M."/>
            <person name="Spormann A.M."/>
            <person name="Op Den Camp H."/>
            <person name="Overmann J."/>
            <person name="Amann R."/>
            <person name="Jetten M.S.M."/>
            <person name="Mascher T."/>
            <person name="Medema M.H."/>
            <person name="Devos D.P."/>
            <person name="Kaster A.-K."/>
            <person name="Ovreas L."/>
            <person name="Rohde M."/>
            <person name="Galperin M.Y."/>
            <person name="Jogler C."/>
        </authorList>
    </citation>
    <scope>NUCLEOTIDE SEQUENCE [LARGE SCALE GENOMIC DNA]</scope>
    <source>
        <strain evidence="2 3">Enr8</strain>
    </source>
</reference>
<proteinExistence type="predicted"/>
<dbReference type="OrthoDB" id="242313at2"/>
<feature type="compositionally biased region" description="Pro residues" evidence="1">
    <location>
        <begin position="669"/>
        <end position="683"/>
    </location>
</feature>
<protein>
    <submittedName>
        <fullName evidence="2">Uncharacterized protein</fullName>
    </submittedName>
</protein>
<comment type="caution">
    <text evidence="2">The sequence shown here is derived from an EMBL/GenBank/DDBJ whole genome shotgun (WGS) entry which is preliminary data.</text>
</comment>
<accession>A0A5C5V443</accession>
<name>A0A5C5V443_9BACT</name>
<dbReference type="SUPFAM" id="SSF48452">
    <property type="entry name" value="TPR-like"/>
    <property type="match status" value="1"/>
</dbReference>
<feature type="region of interest" description="Disordered" evidence="1">
    <location>
        <begin position="666"/>
        <end position="719"/>
    </location>
</feature>
<dbReference type="RefSeq" id="WP_146432140.1">
    <property type="nucleotide sequence ID" value="NZ_SJPF01000003.1"/>
</dbReference>